<comment type="activity regulation">
    <text evidence="9">Activated by a monovalent cation that binds near, but not in, the active site. The most likely occupant of the site in vivo is potassium. Ion binding induces a conformational change that may alter substrate affinity.</text>
</comment>
<feature type="binding site" evidence="9">
    <location>
        <begin position="212"/>
        <end position="217"/>
    </location>
    <ligand>
        <name>ATP</name>
        <dbReference type="ChEBI" id="CHEBI:30616"/>
    </ligand>
</feature>
<protein>
    <recommendedName>
        <fullName evidence="9">Ribokinase</fullName>
        <shortName evidence="9">RK</shortName>
        <ecNumber evidence="9">2.7.1.15</ecNumber>
    </recommendedName>
</protein>
<evidence type="ECO:0000313" key="11">
    <source>
        <dbReference type="EMBL" id="MEQ2472821.1"/>
    </source>
</evidence>
<evidence type="ECO:0000256" key="3">
    <source>
        <dbReference type="ARBA" id="ARBA00022741"/>
    </source>
</evidence>
<dbReference type="Pfam" id="PF00294">
    <property type="entry name" value="PfkB"/>
    <property type="match status" value="1"/>
</dbReference>
<evidence type="ECO:0000313" key="12">
    <source>
        <dbReference type="Proteomes" id="UP001438008"/>
    </source>
</evidence>
<dbReference type="Proteomes" id="UP001438008">
    <property type="component" value="Unassembled WGS sequence"/>
</dbReference>
<dbReference type="InterPro" id="IPR002139">
    <property type="entry name" value="Ribo/fructo_kinase"/>
</dbReference>
<dbReference type="PRINTS" id="PR00990">
    <property type="entry name" value="RIBOKINASE"/>
</dbReference>
<feature type="binding site" evidence="9">
    <location>
        <begin position="10"/>
        <end position="12"/>
    </location>
    <ligand>
        <name>substrate</name>
    </ligand>
</feature>
<feature type="active site" description="Proton acceptor" evidence="9">
    <location>
        <position position="244"/>
    </location>
</feature>
<comment type="subcellular location">
    <subcellularLocation>
        <location evidence="9">Cytoplasm</location>
    </subcellularLocation>
</comment>
<keyword evidence="12" id="KW-1185">Reference proteome</keyword>
<keyword evidence="8 9" id="KW-0119">Carbohydrate metabolism</keyword>
<dbReference type="GO" id="GO:0004747">
    <property type="term" value="F:ribokinase activity"/>
    <property type="evidence" value="ECO:0007669"/>
    <property type="project" value="UniProtKB-EC"/>
</dbReference>
<gene>
    <name evidence="9" type="primary">rbsK</name>
    <name evidence="11" type="ORF">WMO29_10035</name>
</gene>
<keyword evidence="5 9" id="KW-0067">ATP-binding</keyword>
<keyword evidence="6 9" id="KW-0460">Magnesium</keyword>
<comment type="cofactor">
    <cofactor evidence="9">
        <name>Mg(2+)</name>
        <dbReference type="ChEBI" id="CHEBI:18420"/>
    </cofactor>
    <text evidence="9">Requires a divalent cation, most likely magnesium in vivo, as an electrophilic catalyst to aid phosphoryl group transfer. It is the chelate of the metal and the nucleotide that is the actual substrate.</text>
</comment>
<reference evidence="11 12" key="1">
    <citation type="submission" date="2024-03" db="EMBL/GenBank/DDBJ databases">
        <title>Human intestinal bacterial collection.</title>
        <authorList>
            <person name="Pauvert C."/>
            <person name="Hitch T.C.A."/>
            <person name="Clavel T."/>
        </authorList>
    </citation>
    <scope>NUCLEOTIDE SEQUENCE [LARGE SCALE GENOMIC DNA]</scope>
    <source>
        <strain evidence="11 12">CLA-AA-H132</strain>
    </source>
</reference>
<keyword evidence="4 9" id="KW-0418">Kinase</keyword>
<evidence type="ECO:0000256" key="2">
    <source>
        <dbReference type="ARBA" id="ARBA00022723"/>
    </source>
</evidence>
<dbReference type="PANTHER" id="PTHR10584">
    <property type="entry name" value="SUGAR KINASE"/>
    <property type="match status" value="1"/>
</dbReference>
<dbReference type="InterPro" id="IPR011611">
    <property type="entry name" value="PfkB_dom"/>
</dbReference>
<evidence type="ECO:0000259" key="10">
    <source>
        <dbReference type="Pfam" id="PF00294"/>
    </source>
</evidence>
<dbReference type="RefSeq" id="WP_349164673.1">
    <property type="nucleotide sequence ID" value="NZ_JBBMFE010000008.1"/>
</dbReference>
<feature type="binding site" evidence="9">
    <location>
        <position position="279"/>
    </location>
    <ligand>
        <name>K(+)</name>
        <dbReference type="ChEBI" id="CHEBI:29103"/>
    </ligand>
</feature>
<evidence type="ECO:0000256" key="7">
    <source>
        <dbReference type="ARBA" id="ARBA00022958"/>
    </source>
</evidence>
<dbReference type="EMBL" id="JBBMFE010000008">
    <property type="protein sequence ID" value="MEQ2472821.1"/>
    <property type="molecule type" value="Genomic_DNA"/>
</dbReference>
<dbReference type="CDD" id="cd01174">
    <property type="entry name" value="ribokinase"/>
    <property type="match status" value="1"/>
</dbReference>
<feature type="binding site" evidence="9">
    <location>
        <position position="277"/>
    </location>
    <ligand>
        <name>K(+)</name>
        <dbReference type="ChEBI" id="CHEBI:29103"/>
    </ligand>
</feature>
<evidence type="ECO:0000256" key="9">
    <source>
        <dbReference type="HAMAP-Rule" id="MF_01987"/>
    </source>
</evidence>
<comment type="pathway">
    <text evidence="9">Carbohydrate metabolism; D-ribose degradation; D-ribose 5-phosphate from beta-D-ribopyranose: step 2/2.</text>
</comment>
<feature type="binding site" evidence="9">
    <location>
        <position position="244"/>
    </location>
    <ligand>
        <name>substrate</name>
    </ligand>
</feature>
<feature type="binding site" evidence="9">
    <location>
        <position position="240"/>
    </location>
    <ligand>
        <name>K(+)</name>
        <dbReference type="ChEBI" id="CHEBI:29103"/>
    </ligand>
</feature>
<dbReference type="Gene3D" id="3.40.1190.20">
    <property type="match status" value="1"/>
</dbReference>
<keyword evidence="7 9" id="KW-0630">Potassium</keyword>
<comment type="subunit">
    <text evidence="9">Homodimer.</text>
</comment>
<keyword evidence="1 9" id="KW-0808">Transferase</keyword>
<evidence type="ECO:0000256" key="5">
    <source>
        <dbReference type="ARBA" id="ARBA00022840"/>
    </source>
</evidence>
<dbReference type="HAMAP" id="MF_01987">
    <property type="entry name" value="Ribokinase"/>
    <property type="match status" value="1"/>
</dbReference>
<comment type="similarity">
    <text evidence="9">Belongs to the carbohydrate kinase PfkB family. Ribokinase subfamily.</text>
</comment>
<evidence type="ECO:0000256" key="1">
    <source>
        <dbReference type="ARBA" id="ARBA00022679"/>
    </source>
</evidence>
<keyword evidence="9" id="KW-0963">Cytoplasm</keyword>
<feature type="binding site" evidence="9">
    <location>
        <position position="180"/>
    </location>
    <ligand>
        <name>ATP</name>
        <dbReference type="ChEBI" id="CHEBI:30616"/>
    </ligand>
</feature>
<dbReference type="EC" id="2.7.1.15" evidence="9"/>
<dbReference type="InterPro" id="IPR029056">
    <property type="entry name" value="Ribokinase-like"/>
</dbReference>
<keyword evidence="3 9" id="KW-0547">Nucleotide-binding</keyword>
<feature type="binding site" evidence="9">
    <location>
        <begin position="243"/>
        <end position="244"/>
    </location>
    <ligand>
        <name>ATP</name>
        <dbReference type="ChEBI" id="CHEBI:30616"/>
    </ligand>
</feature>
<feature type="domain" description="Carbohydrate kinase PfkB" evidence="10">
    <location>
        <begin position="5"/>
        <end position="286"/>
    </location>
</feature>
<evidence type="ECO:0000256" key="6">
    <source>
        <dbReference type="ARBA" id="ARBA00022842"/>
    </source>
</evidence>
<organism evidence="11 12">
    <name type="scientific">Laedolimicola intestinihominis</name>
    <dbReference type="NCBI Taxonomy" id="3133166"/>
    <lineage>
        <taxon>Bacteria</taxon>
        <taxon>Bacillati</taxon>
        <taxon>Bacillota</taxon>
        <taxon>Clostridia</taxon>
        <taxon>Lachnospirales</taxon>
        <taxon>Lachnospiraceae</taxon>
        <taxon>Laedolimicola</taxon>
    </lineage>
</organism>
<keyword evidence="2 9" id="KW-0479">Metal-binding</keyword>
<comment type="catalytic activity">
    <reaction evidence="9">
        <text>D-ribose + ATP = D-ribose 5-phosphate + ADP + H(+)</text>
        <dbReference type="Rhea" id="RHEA:13697"/>
        <dbReference type="ChEBI" id="CHEBI:15378"/>
        <dbReference type="ChEBI" id="CHEBI:30616"/>
        <dbReference type="ChEBI" id="CHEBI:47013"/>
        <dbReference type="ChEBI" id="CHEBI:78346"/>
        <dbReference type="ChEBI" id="CHEBI:456216"/>
        <dbReference type="EC" id="2.7.1.15"/>
    </reaction>
</comment>
<comment type="function">
    <text evidence="9">Catalyzes the phosphorylation of ribose at O-5 in a reaction requiring ATP and magnesium. The resulting D-ribose-5-phosphate can then be used either for sythesis of nucleotides, histidine, and tryptophan, or as a component of the pentose phosphate pathway.</text>
</comment>
<dbReference type="SUPFAM" id="SSF53613">
    <property type="entry name" value="Ribokinase-like"/>
    <property type="match status" value="1"/>
</dbReference>
<name>A0ABV1FID1_9FIRM</name>
<feature type="binding site" evidence="9">
    <location>
        <position position="274"/>
    </location>
    <ligand>
        <name>K(+)</name>
        <dbReference type="ChEBI" id="CHEBI:29103"/>
    </ligand>
</feature>
<evidence type="ECO:0000256" key="4">
    <source>
        <dbReference type="ARBA" id="ARBA00022777"/>
    </source>
</evidence>
<dbReference type="PANTHER" id="PTHR10584:SF166">
    <property type="entry name" value="RIBOKINASE"/>
    <property type="match status" value="1"/>
</dbReference>
<comment type="caution">
    <text evidence="11">The sequence shown here is derived from an EMBL/GenBank/DDBJ whole genome shotgun (WGS) entry which is preliminary data.</text>
</comment>
<feature type="binding site" evidence="9">
    <location>
        <position position="137"/>
    </location>
    <ligand>
        <name>substrate</name>
    </ligand>
</feature>
<sequence>MRFVNFGSLNIDYTFIVDKIVCAGQTISSLSEQRFPGGKGLNQSLAAARAGCEIYHAGQIGDDGLFLKELLEEADVDCRFLKVAEEGGTGKAFIQVESSGQNCIVLSGGANQKNTHEYCDEVLNYFGEGDYLLLQNEVNCLDYLIEQGNKKGMRIVLNPSPMNEKIFQCDLSKVSMFIMNEDEGYQISGETEPEKILELMEEKYPNAEVVLTLGEKGAAYSHKKERIYQMGYPVKTVDTTGAGDTFTGYFLACILRNMQIKDCLQYASRAAAIAVTRKGAASAIPWKEEVDEYEEKIAL</sequence>
<proteinExistence type="inferred from homology"/>
<accession>A0ABV1FID1</accession>
<comment type="caution">
    <text evidence="9">Lacks conserved residue(s) required for the propagation of feature annotation.</text>
</comment>
<feature type="binding site" evidence="9">
    <location>
        <position position="238"/>
    </location>
    <ligand>
        <name>K(+)</name>
        <dbReference type="ChEBI" id="CHEBI:29103"/>
    </ligand>
</feature>
<dbReference type="InterPro" id="IPR011877">
    <property type="entry name" value="Ribokinase"/>
</dbReference>
<feature type="binding site" evidence="9">
    <location>
        <begin position="38"/>
        <end position="42"/>
    </location>
    <ligand>
        <name>substrate</name>
    </ligand>
</feature>
<evidence type="ECO:0000256" key="8">
    <source>
        <dbReference type="ARBA" id="ARBA00023277"/>
    </source>
</evidence>